<dbReference type="PROSITE" id="PS51257">
    <property type="entry name" value="PROKAR_LIPOPROTEIN"/>
    <property type="match status" value="1"/>
</dbReference>
<dbReference type="KEGG" id="mpau:ZMTM_04940"/>
<dbReference type="EMBL" id="AP024110">
    <property type="protein sequence ID" value="BCM24235.1"/>
    <property type="molecule type" value="Genomic_DNA"/>
</dbReference>
<evidence type="ECO:0000256" key="1">
    <source>
        <dbReference type="SAM" id="SignalP"/>
    </source>
</evidence>
<proteinExistence type="predicted"/>
<dbReference type="NCBIfam" id="TIGR03014">
    <property type="entry name" value="EpsL"/>
    <property type="match status" value="1"/>
</dbReference>
<evidence type="ECO:0000313" key="3">
    <source>
        <dbReference type="Proteomes" id="UP000826722"/>
    </source>
</evidence>
<dbReference type="Proteomes" id="UP000826722">
    <property type="component" value="Chromosome"/>
</dbReference>
<dbReference type="InterPro" id="IPR017465">
    <property type="entry name" value="EpsL_proteobac"/>
</dbReference>
<organism evidence="2 3">
    <name type="scientific">Methyloradius palustris</name>
    <dbReference type="NCBI Taxonomy" id="2778876"/>
    <lineage>
        <taxon>Bacteria</taxon>
        <taxon>Pseudomonadati</taxon>
        <taxon>Pseudomonadota</taxon>
        <taxon>Betaproteobacteria</taxon>
        <taxon>Nitrosomonadales</taxon>
        <taxon>Methylophilaceae</taxon>
        <taxon>Methyloradius</taxon>
    </lineage>
</organism>
<protein>
    <recommendedName>
        <fullName evidence="4">Exopolysaccharide biosynthesis operon protein EpsL</fullName>
    </recommendedName>
</protein>
<evidence type="ECO:0000313" key="2">
    <source>
        <dbReference type="EMBL" id="BCM24235.1"/>
    </source>
</evidence>
<feature type="signal peptide" evidence="1">
    <location>
        <begin position="1"/>
        <end position="30"/>
    </location>
</feature>
<dbReference type="RefSeq" id="WP_221764783.1">
    <property type="nucleotide sequence ID" value="NZ_AP024110.1"/>
</dbReference>
<keyword evidence="3" id="KW-1185">Reference proteome</keyword>
<dbReference type="Pfam" id="PF10082">
    <property type="entry name" value="BBP2_2"/>
    <property type="match status" value="1"/>
</dbReference>
<reference evidence="2" key="1">
    <citation type="journal article" date="2021" name="Arch. Microbiol.">
        <title>Methyloradius palustris gen. nov., sp. nov., a methanol-oxidizing bacterium isolated from snow.</title>
        <authorList>
            <person name="Miyadera T."/>
            <person name="Kojima H."/>
            <person name="Fukui M."/>
        </authorList>
    </citation>
    <scope>NUCLEOTIDE SEQUENCE</scope>
    <source>
        <strain evidence="2">Zm11</strain>
    </source>
</reference>
<gene>
    <name evidence="2" type="ORF">ZMTM_04940</name>
</gene>
<sequence length="408" mass="46073">MVNTKKKLFQTIRFGFAVVLTFLNASVACADDEDVFNLVVGTNYYYDSNLFKLPSGTTPILSTGKSNRSDILTSTDALLSIDKHYSLQEFSLTYQLTSNKYQTFNFLDFVSNEYKLNWLWAISPDLTGTLYTEKKETLASFVDFRALGKQNIITVETKNFDFDYSPYMNWHLIGGYSKVTSQNSQVFIQQTSFESDRFNAGLKYVFNSLSSLSFIARDSTGTYLNQPLDAVNLLDTGFNDKSEELRGIWLISGKSKLDLKIGYLERQSNNFSQRSFSGNTGTLVYQWDALPKTSLIFKLSRRLDGYTDSTSSYAVLDSFDFEPTWTISPKLMVKGNAEISRRSFLGDGPQIASSRREDQSSSYGVSATWTPRDSIKTIIQIGHENRNSTNNSFDYVSDSASISAQLDF</sequence>
<dbReference type="AlphaFoldDB" id="A0A8D5JKU0"/>
<evidence type="ECO:0008006" key="4">
    <source>
        <dbReference type="Google" id="ProtNLM"/>
    </source>
</evidence>
<feature type="chain" id="PRO_5034014442" description="Exopolysaccharide biosynthesis operon protein EpsL" evidence="1">
    <location>
        <begin position="31"/>
        <end position="408"/>
    </location>
</feature>
<keyword evidence="1" id="KW-0732">Signal</keyword>
<accession>A0A8D5JKU0</accession>
<dbReference type="InterPro" id="IPR018759">
    <property type="entry name" value="BBP2_2"/>
</dbReference>
<name>A0A8D5JKU0_9PROT</name>